<feature type="domain" description="Manganese/iron superoxide dismutase N-terminal" evidence="7">
    <location>
        <begin position="2"/>
        <end position="89"/>
    </location>
</feature>
<evidence type="ECO:0000256" key="2">
    <source>
        <dbReference type="ARBA" id="ARBA00012682"/>
    </source>
</evidence>
<dbReference type="Gene3D" id="1.10.287.990">
    <property type="entry name" value="Fe,Mn superoxide dismutase (SOD) domain"/>
    <property type="match status" value="1"/>
</dbReference>
<evidence type="ECO:0000256" key="4">
    <source>
        <dbReference type="ARBA" id="ARBA00023002"/>
    </source>
</evidence>
<accession>A0A1F4U1J3</accession>
<feature type="binding site" evidence="5">
    <location>
        <position position="27"/>
    </location>
    <ligand>
        <name>Mn(2+)</name>
        <dbReference type="ChEBI" id="CHEBI:29035"/>
    </ligand>
</feature>
<dbReference type="EMBL" id="MEUS01000013">
    <property type="protein sequence ID" value="OGC38838.1"/>
    <property type="molecule type" value="Genomic_DNA"/>
</dbReference>
<proteinExistence type="inferred from homology"/>
<evidence type="ECO:0000256" key="3">
    <source>
        <dbReference type="ARBA" id="ARBA00022723"/>
    </source>
</evidence>
<dbReference type="FunFam" id="3.55.40.20:FF:000004">
    <property type="entry name" value="Superoxide dismutase [Fe]"/>
    <property type="match status" value="1"/>
</dbReference>
<comment type="catalytic activity">
    <reaction evidence="6">
        <text>2 superoxide + 2 H(+) = H2O2 + O2</text>
        <dbReference type="Rhea" id="RHEA:20696"/>
        <dbReference type="ChEBI" id="CHEBI:15378"/>
        <dbReference type="ChEBI" id="CHEBI:15379"/>
        <dbReference type="ChEBI" id="CHEBI:16240"/>
        <dbReference type="ChEBI" id="CHEBI:18421"/>
        <dbReference type="EC" id="1.15.1.1"/>
    </reaction>
</comment>
<dbReference type="EC" id="1.15.1.1" evidence="2 6"/>
<dbReference type="PANTHER" id="PTHR43595">
    <property type="entry name" value="37S RIBOSOMAL PROTEIN S26, MITOCHONDRIAL"/>
    <property type="match status" value="1"/>
</dbReference>
<dbReference type="Pfam" id="PF00081">
    <property type="entry name" value="Sod_Fe_N"/>
    <property type="match status" value="1"/>
</dbReference>
<dbReference type="SUPFAM" id="SSF46609">
    <property type="entry name" value="Fe,Mn superoxide dismutase (SOD), N-terminal domain"/>
    <property type="match status" value="1"/>
</dbReference>
<evidence type="ECO:0000313" key="9">
    <source>
        <dbReference type="EMBL" id="OGC38838.1"/>
    </source>
</evidence>
<evidence type="ECO:0000259" key="8">
    <source>
        <dbReference type="Pfam" id="PF02777"/>
    </source>
</evidence>
<dbReference type="InterPro" id="IPR036324">
    <property type="entry name" value="Mn/Fe_SOD_N_sf"/>
</dbReference>
<evidence type="ECO:0000313" key="10">
    <source>
        <dbReference type="Proteomes" id="UP000178270"/>
    </source>
</evidence>
<dbReference type="PROSITE" id="PS00088">
    <property type="entry name" value="SOD_MN"/>
    <property type="match status" value="1"/>
</dbReference>
<organism evidence="9 10">
    <name type="scientific">candidate division WWE3 bacterium RBG_13_37_7</name>
    <dbReference type="NCBI Taxonomy" id="1802609"/>
    <lineage>
        <taxon>Bacteria</taxon>
        <taxon>Katanobacteria</taxon>
    </lineage>
</organism>
<keyword evidence="3 5" id="KW-0479">Metal-binding</keyword>
<dbReference type="GO" id="GO:0004784">
    <property type="term" value="F:superoxide dismutase activity"/>
    <property type="evidence" value="ECO:0007669"/>
    <property type="project" value="UniProtKB-EC"/>
</dbReference>
<keyword evidence="4 6" id="KW-0560">Oxidoreductase</keyword>
<dbReference type="InterPro" id="IPR019832">
    <property type="entry name" value="Mn/Fe_SOD_C"/>
</dbReference>
<dbReference type="InterPro" id="IPR019831">
    <property type="entry name" value="Mn/Fe_SOD_N"/>
</dbReference>
<feature type="binding site" evidence="5">
    <location>
        <position position="167"/>
    </location>
    <ligand>
        <name>Mn(2+)</name>
        <dbReference type="ChEBI" id="CHEBI:29035"/>
    </ligand>
</feature>
<gene>
    <name evidence="9" type="ORF">A3K42_01195</name>
</gene>
<feature type="binding site" evidence="5">
    <location>
        <position position="82"/>
    </location>
    <ligand>
        <name>Mn(2+)</name>
        <dbReference type="ChEBI" id="CHEBI:29035"/>
    </ligand>
</feature>
<evidence type="ECO:0000256" key="5">
    <source>
        <dbReference type="PIRSR" id="PIRSR000349-1"/>
    </source>
</evidence>
<dbReference type="InterPro" id="IPR001189">
    <property type="entry name" value="Mn/Fe_SOD"/>
</dbReference>
<dbReference type="GO" id="GO:0005737">
    <property type="term" value="C:cytoplasm"/>
    <property type="evidence" value="ECO:0007669"/>
    <property type="project" value="TreeGrafter"/>
</dbReference>
<dbReference type="InterPro" id="IPR019833">
    <property type="entry name" value="Mn/Fe_SOD_BS"/>
</dbReference>
<dbReference type="Gene3D" id="3.55.40.20">
    <property type="entry name" value="Iron/manganese superoxide dismutase, C-terminal domain"/>
    <property type="match status" value="1"/>
</dbReference>
<feature type="binding site" evidence="5">
    <location>
        <position position="171"/>
    </location>
    <ligand>
        <name>Mn(2+)</name>
        <dbReference type="ChEBI" id="CHEBI:29035"/>
    </ligand>
</feature>
<evidence type="ECO:0000259" key="7">
    <source>
        <dbReference type="Pfam" id="PF00081"/>
    </source>
</evidence>
<dbReference type="GO" id="GO:0046872">
    <property type="term" value="F:metal ion binding"/>
    <property type="evidence" value="ECO:0007669"/>
    <property type="project" value="UniProtKB-KW"/>
</dbReference>
<evidence type="ECO:0000256" key="6">
    <source>
        <dbReference type="RuleBase" id="RU000414"/>
    </source>
</evidence>
<dbReference type="InterPro" id="IPR036314">
    <property type="entry name" value="SOD_C_sf"/>
</dbReference>
<sequence length="203" mass="23829">MKHELPKLTYSYNALEPYIDTATMELHHSKHHANYVNKLNEALEKHPELFDMSLEDLLKSISSVSEDIKTAIKNNGNQIYNHNIFWQVIKPQNEKGGEEPKGKLAEKINEKFGSFEEFKKSFSGLAVGLFGSGWVWLFINKSNELEIKQYSNEGNPLSEGKPLLTLDVWEHAYYLKYQNRRAEYIENWWNVVDWEKVGEWFEK</sequence>
<dbReference type="PRINTS" id="PR01703">
    <property type="entry name" value="MNSODISMTASE"/>
</dbReference>
<feature type="domain" description="Manganese/iron superoxide dismutase C-terminal" evidence="8">
    <location>
        <begin position="100"/>
        <end position="198"/>
    </location>
</feature>
<comment type="caution">
    <text evidence="9">The sequence shown here is derived from an EMBL/GenBank/DDBJ whole genome shotgun (WGS) entry which is preliminary data.</text>
</comment>
<dbReference type="PANTHER" id="PTHR43595:SF2">
    <property type="entry name" value="SMALL RIBOSOMAL SUBUNIT PROTEIN MS42"/>
    <property type="match status" value="1"/>
</dbReference>
<protein>
    <recommendedName>
        <fullName evidence="2 6">Superoxide dismutase</fullName>
        <ecNumber evidence="2 6">1.15.1.1</ecNumber>
    </recommendedName>
</protein>
<comment type="function">
    <text evidence="6">Destroys radicals which are normally produced within the cells and which are toxic to biological systems.</text>
</comment>
<reference evidence="9 10" key="1">
    <citation type="journal article" date="2016" name="Nat. Commun.">
        <title>Thousands of microbial genomes shed light on interconnected biogeochemical processes in an aquifer system.</title>
        <authorList>
            <person name="Anantharaman K."/>
            <person name="Brown C.T."/>
            <person name="Hug L.A."/>
            <person name="Sharon I."/>
            <person name="Castelle C.J."/>
            <person name="Probst A.J."/>
            <person name="Thomas B.C."/>
            <person name="Singh A."/>
            <person name="Wilkins M.J."/>
            <person name="Karaoz U."/>
            <person name="Brodie E.L."/>
            <person name="Williams K.H."/>
            <person name="Hubbard S.S."/>
            <person name="Banfield J.F."/>
        </authorList>
    </citation>
    <scope>NUCLEOTIDE SEQUENCE [LARGE SCALE GENOMIC DNA]</scope>
</reference>
<dbReference type="PIRSF" id="PIRSF000349">
    <property type="entry name" value="SODismutase"/>
    <property type="match status" value="1"/>
</dbReference>
<dbReference type="SUPFAM" id="SSF54719">
    <property type="entry name" value="Fe,Mn superoxide dismutase (SOD), C-terminal domain"/>
    <property type="match status" value="1"/>
</dbReference>
<evidence type="ECO:0000256" key="1">
    <source>
        <dbReference type="ARBA" id="ARBA00008714"/>
    </source>
</evidence>
<comment type="similarity">
    <text evidence="1 6">Belongs to the iron/manganese superoxide dismutase family.</text>
</comment>
<dbReference type="AlphaFoldDB" id="A0A1F4U1J3"/>
<dbReference type="Pfam" id="PF02777">
    <property type="entry name" value="Sod_Fe_C"/>
    <property type="match status" value="1"/>
</dbReference>
<name>A0A1F4U1J3_UNCKA</name>
<dbReference type="Proteomes" id="UP000178270">
    <property type="component" value="Unassembled WGS sequence"/>
</dbReference>